<keyword evidence="2" id="KW-0812">Transmembrane</keyword>
<evidence type="ECO:0000256" key="1">
    <source>
        <dbReference type="SAM" id="Coils"/>
    </source>
</evidence>
<feature type="transmembrane region" description="Helical" evidence="2">
    <location>
        <begin position="144"/>
        <end position="166"/>
    </location>
</feature>
<reference evidence="3 4" key="1">
    <citation type="submission" date="2022-05" db="EMBL/GenBank/DDBJ databases">
        <authorList>
            <consortium name="Genoscope - CEA"/>
            <person name="William W."/>
        </authorList>
    </citation>
    <scope>NUCLEOTIDE SEQUENCE [LARGE SCALE GENOMIC DNA]</scope>
</reference>
<keyword evidence="1" id="KW-0175">Coiled coil</keyword>
<comment type="caution">
    <text evidence="3">The sequence shown here is derived from an EMBL/GenBank/DDBJ whole genome shotgun (WGS) entry which is preliminary data.</text>
</comment>
<dbReference type="EMBL" id="CALNXK010000234">
    <property type="protein sequence ID" value="CAH3178035.1"/>
    <property type="molecule type" value="Genomic_DNA"/>
</dbReference>
<keyword evidence="2" id="KW-1133">Transmembrane helix</keyword>
<dbReference type="Proteomes" id="UP001159405">
    <property type="component" value="Unassembled WGS sequence"/>
</dbReference>
<evidence type="ECO:0000256" key="2">
    <source>
        <dbReference type="SAM" id="Phobius"/>
    </source>
</evidence>
<accession>A0ABN8RJN0</accession>
<keyword evidence="4" id="KW-1185">Reference proteome</keyword>
<gene>
    <name evidence="3" type="ORF">PLOB_00020117</name>
</gene>
<organism evidence="3 4">
    <name type="scientific">Porites lobata</name>
    <dbReference type="NCBI Taxonomy" id="104759"/>
    <lineage>
        <taxon>Eukaryota</taxon>
        <taxon>Metazoa</taxon>
        <taxon>Cnidaria</taxon>
        <taxon>Anthozoa</taxon>
        <taxon>Hexacorallia</taxon>
        <taxon>Scleractinia</taxon>
        <taxon>Fungiina</taxon>
        <taxon>Poritidae</taxon>
        <taxon>Porites</taxon>
    </lineage>
</organism>
<evidence type="ECO:0000313" key="4">
    <source>
        <dbReference type="Proteomes" id="UP001159405"/>
    </source>
</evidence>
<name>A0ABN8RJN0_9CNID</name>
<keyword evidence="2" id="KW-0472">Membrane</keyword>
<proteinExistence type="predicted"/>
<feature type="coiled-coil region" evidence="1">
    <location>
        <begin position="52"/>
        <end position="86"/>
    </location>
</feature>
<protein>
    <submittedName>
        <fullName evidence="3">Uncharacterized protein</fullName>
    </submittedName>
</protein>
<sequence>MGQLLAKFKIWREKNQSWHETTVQASPKCTTHLEQRFSDVQTERLEAGQQSMDELFKKLELFEVALEKQQKMLQEHNIKIKEMKDAVAKVDRGIQVDIGQWVEALQLKLNGCELRLNEQGENQRKMKKEIEEQAQIQQNLHENLMAGVIVNFMIMVVICMLPRALLASV</sequence>
<evidence type="ECO:0000313" key="3">
    <source>
        <dbReference type="EMBL" id="CAH3178035.1"/>
    </source>
</evidence>